<dbReference type="GO" id="GO:0009253">
    <property type="term" value="P:peptidoglycan catabolic process"/>
    <property type="evidence" value="ECO:0007669"/>
    <property type="project" value="InterPro"/>
</dbReference>
<dbReference type="InterPro" id="IPR036680">
    <property type="entry name" value="SPOR-like_sf"/>
</dbReference>
<dbReference type="PANTHER" id="PTHR30417">
    <property type="entry name" value="N-ACETYLMURAMOYL-L-ALANINE AMIDASE AMID"/>
    <property type="match status" value="1"/>
</dbReference>
<evidence type="ECO:0000313" key="6">
    <source>
        <dbReference type="EMBL" id="KAB2953715.1"/>
    </source>
</evidence>
<keyword evidence="7" id="KW-1185">Reference proteome</keyword>
<dbReference type="SUPFAM" id="SSF110997">
    <property type="entry name" value="Sporulation related repeat"/>
    <property type="match status" value="1"/>
</dbReference>
<dbReference type="InterPro" id="IPR051206">
    <property type="entry name" value="NAMLAA_amidase_2"/>
</dbReference>
<dbReference type="EC" id="3.5.1.28" evidence="2"/>
<dbReference type="SMART" id="SM00644">
    <property type="entry name" value="Ami_2"/>
    <property type="match status" value="1"/>
</dbReference>
<dbReference type="SUPFAM" id="SSF55846">
    <property type="entry name" value="N-acetylmuramoyl-L-alanine amidase-like"/>
    <property type="match status" value="1"/>
</dbReference>
<dbReference type="PANTHER" id="PTHR30417:SF1">
    <property type="entry name" value="N-ACETYLMURAMOYL-L-ALANINE AMIDASE AMID"/>
    <property type="match status" value="1"/>
</dbReference>
<dbReference type="GO" id="GO:0008745">
    <property type="term" value="F:N-acetylmuramoyl-L-alanine amidase activity"/>
    <property type="evidence" value="ECO:0007669"/>
    <property type="project" value="UniProtKB-EC"/>
</dbReference>
<evidence type="ECO:0000259" key="5">
    <source>
        <dbReference type="PROSITE" id="PS51724"/>
    </source>
</evidence>
<evidence type="ECO:0000256" key="3">
    <source>
        <dbReference type="ARBA" id="ARBA00022801"/>
    </source>
</evidence>
<dbReference type="RefSeq" id="WP_151618630.1">
    <property type="nucleotide sequence ID" value="NZ_WBXO01000002.1"/>
</dbReference>
<dbReference type="Pfam" id="PF01510">
    <property type="entry name" value="Amidase_2"/>
    <property type="match status" value="1"/>
</dbReference>
<dbReference type="GO" id="GO:0009254">
    <property type="term" value="P:peptidoglycan turnover"/>
    <property type="evidence" value="ECO:0007669"/>
    <property type="project" value="TreeGrafter"/>
</dbReference>
<organism evidence="6 7">
    <name type="scientific">Heliorestis acidaminivorans</name>
    <dbReference type="NCBI Taxonomy" id="553427"/>
    <lineage>
        <taxon>Bacteria</taxon>
        <taxon>Bacillati</taxon>
        <taxon>Bacillota</taxon>
        <taxon>Clostridia</taxon>
        <taxon>Eubacteriales</taxon>
        <taxon>Heliobacteriaceae</taxon>
        <taxon>Heliorestis</taxon>
    </lineage>
</organism>
<dbReference type="Proteomes" id="UP000468766">
    <property type="component" value="Unassembled WGS sequence"/>
</dbReference>
<evidence type="ECO:0000313" key="7">
    <source>
        <dbReference type="Proteomes" id="UP000468766"/>
    </source>
</evidence>
<keyword evidence="4" id="KW-0961">Cell wall biogenesis/degradation</keyword>
<dbReference type="Gene3D" id="3.40.80.10">
    <property type="entry name" value="Peptidoglycan recognition protein-like"/>
    <property type="match status" value="1"/>
</dbReference>
<dbReference type="Gene3D" id="3.30.70.1070">
    <property type="entry name" value="Sporulation related repeat"/>
    <property type="match status" value="1"/>
</dbReference>
<keyword evidence="3" id="KW-0378">Hydrolase</keyword>
<accession>A0A6I0ESY0</accession>
<dbReference type="InterPro" id="IPR002502">
    <property type="entry name" value="Amidase_domain"/>
</dbReference>
<dbReference type="Pfam" id="PF05036">
    <property type="entry name" value="SPOR"/>
    <property type="match status" value="1"/>
</dbReference>
<protein>
    <recommendedName>
        <fullName evidence="2">N-acetylmuramoyl-L-alanine amidase</fullName>
        <ecNumber evidence="2">3.5.1.28</ecNumber>
    </recommendedName>
</protein>
<dbReference type="GO" id="GO:0042834">
    <property type="term" value="F:peptidoglycan binding"/>
    <property type="evidence" value="ECO:0007669"/>
    <property type="project" value="InterPro"/>
</dbReference>
<name>A0A6I0ESY0_9FIRM</name>
<dbReference type="GO" id="GO:0071555">
    <property type="term" value="P:cell wall organization"/>
    <property type="evidence" value="ECO:0007669"/>
    <property type="project" value="UniProtKB-KW"/>
</dbReference>
<feature type="domain" description="SPOR" evidence="5">
    <location>
        <begin position="306"/>
        <end position="343"/>
    </location>
</feature>
<proteinExistence type="predicted"/>
<evidence type="ECO:0000256" key="2">
    <source>
        <dbReference type="ARBA" id="ARBA00011901"/>
    </source>
</evidence>
<reference evidence="6 7" key="1">
    <citation type="submission" date="2019-10" db="EMBL/GenBank/DDBJ databases">
        <title>Whole-genome sequence of the extremophile Heliorestis acidaminivorans DSM 24790.</title>
        <authorList>
            <person name="Kyndt J.A."/>
            <person name="Meyer T.E."/>
        </authorList>
    </citation>
    <scope>NUCLEOTIDE SEQUENCE [LARGE SCALE GENOMIC DNA]</scope>
    <source>
        <strain evidence="6 7">DSM 24790</strain>
    </source>
</reference>
<dbReference type="InterPro" id="IPR036505">
    <property type="entry name" value="Amidase/PGRP_sf"/>
</dbReference>
<evidence type="ECO:0000256" key="1">
    <source>
        <dbReference type="ARBA" id="ARBA00001561"/>
    </source>
</evidence>
<dbReference type="CDD" id="cd06583">
    <property type="entry name" value="PGRP"/>
    <property type="match status" value="1"/>
</dbReference>
<dbReference type="PROSITE" id="PS51724">
    <property type="entry name" value="SPOR"/>
    <property type="match status" value="1"/>
</dbReference>
<dbReference type="AlphaFoldDB" id="A0A6I0ESY0"/>
<gene>
    <name evidence="6" type="ORF">F9B85_03595</name>
</gene>
<comment type="catalytic activity">
    <reaction evidence="1">
        <text>Hydrolyzes the link between N-acetylmuramoyl residues and L-amino acid residues in certain cell-wall glycopeptides.</text>
        <dbReference type="EC" id="3.5.1.28"/>
    </reaction>
</comment>
<dbReference type="InterPro" id="IPR007730">
    <property type="entry name" value="SPOR-like_dom"/>
</dbReference>
<evidence type="ECO:0000256" key="4">
    <source>
        <dbReference type="ARBA" id="ARBA00023316"/>
    </source>
</evidence>
<comment type="caution">
    <text evidence="6">The sequence shown here is derived from an EMBL/GenBank/DDBJ whole genome shotgun (WGS) entry which is preliminary data.</text>
</comment>
<dbReference type="EMBL" id="WBXO01000002">
    <property type="protein sequence ID" value="KAB2953715.1"/>
    <property type="molecule type" value="Genomic_DNA"/>
</dbReference>
<dbReference type="OrthoDB" id="9794294at2"/>
<sequence length="343" mass="37991">MNLGLKIGTILNSKYMTNNDCFRAGRKISPKGIMIHSTATPGVKAAAWFNLWNKSYQAGETNRQVCVHAFVDDQEIWQYLPWDHRGWHAGGEANNSHIGIEICEPGGFRYADASGSTMVDYDVAKQEAYFRKAWQNAVDLTAWLCRKYGLSEEDVIGHVEGFKSGIASNHADPLHWFAQHKESMDSYRAAVKKALDEEQAERPLGITVGTVVAIKPGTRHYYPGGPAIPDWVIQGSYHKVTQILSRGKPVVRGGKECVLLGKKINKKTEAESAGIMTWIDKGALIIIVPTAKEIEEREPPATKAAPEGNKYYRVQVGAFTKRENAEALLKQLEAAGFAGYIRS</sequence>